<dbReference type="EMBL" id="JAJSOF020000025">
    <property type="protein sequence ID" value="KAJ4435199.1"/>
    <property type="molecule type" value="Genomic_DNA"/>
</dbReference>
<evidence type="ECO:0000256" key="2">
    <source>
        <dbReference type="ARBA" id="ARBA00022737"/>
    </source>
</evidence>
<feature type="region of interest" description="Disordered" evidence="6">
    <location>
        <begin position="819"/>
        <end position="878"/>
    </location>
</feature>
<keyword evidence="9" id="KW-1185">Reference proteome</keyword>
<feature type="domain" description="C2H2-type" evidence="7">
    <location>
        <begin position="428"/>
        <end position="455"/>
    </location>
</feature>
<reference evidence="8 9" key="1">
    <citation type="journal article" date="2022" name="Allergy">
        <title>Genome assembly and annotation of Periplaneta americana reveal a comprehensive cockroach allergen profile.</title>
        <authorList>
            <person name="Wang L."/>
            <person name="Xiong Q."/>
            <person name="Saelim N."/>
            <person name="Wang L."/>
            <person name="Nong W."/>
            <person name="Wan A.T."/>
            <person name="Shi M."/>
            <person name="Liu X."/>
            <person name="Cao Q."/>
            <person name="Hui J.H.L."/>
            <person name="Sookrung N."/>
            <person name="Leung T.F."/>
            <person name="Tungtrongchitr A."/>
            <person name="Tsui S.K.W."/>
        </authorList>
    </citation>
    <scope>NUCLEOTIDE SEQUENCE [LARGE SCALE GENOMIC DNA]</scope>
    <source>
        <strain evidence="8">PWHHKU_190912</strain>
    </source>
</reference>
<feature type="domain" description="C2H2-type" evidence="7">
    <location>
        <begin position="512"/>
        <end position="539"/>
    </location>
</feature>
<feature type="domain" description="C2H2-type" evidence="7">
    <location>
        <begin position="484"/>
        <end position="511"/>
    </location>
</feature>
<evidence type="ECO:0000256" key="4">
    <source>
        <dbReference type="ARBA" id="ARBA00022833"/>
    </source>
</evidence>
<dbReference type="PANTHER" id="PTHR24408:SF58">
    <property type="entry name" value="TRANSCRIPTION FACTOR (TFIIIA), PUTATIVE (AFU_ORTHOLOGUE AFUA_1G05150)-RELATED"/>
    <property type="match status" value="1"/>
</dbReference>
<feature type="domain" description="C2H2-type" evidence="7">
    <location>
        <begin position="633"/>
        <end position="660"/>
    </location>
</feature>
<dbReference type="Pfam" id="PF00096">
    <property type="entry name" value="zf-C2H2"/>
    <property type="match status" value="6"/>
</dbReference>
<feature type="compositionally biased region" description="Basic and acidic residues" evidence="6">
    <location>
        <begin position="852"/>
        <end position="865"/>
    </location>
</feature>
<sequence>MTDRDRETSTRLRERDKKTRLQHRKKETKTQQREKNEESKKENLKELQGKDKIFAYVWFENEYRKGSNQIASALHHRLMSTDLTHYQLIKLVAGGCGGQNKNETLWYALQISDNKPLNQFEYIVEKHFGDDWSGMKNLFFKTFSQQESITEVSDHESEVRGFIEEKKGLVLVVRHGPSERRLTAVEMRFMRRAAGCSLLEHRRNVDIMKDLNMDLVVKHDQESWTSMNSLSQEEVDNMRRVKEREFHILSDHSYIKSEYEPFGGSYKEDALHDENENLGEVDGQSKVKEELVEDTGQDVSIYSEIQSKNGSESSKRQPLHIICVKTRNLYDIPGNFTEKKSQNVLVSSKRKAKWIYVSKKLNEDVSETYTKEELKTEIEEWEGETSHDSASLTDHTQPPYICEQCGKSCESSSSFNEHLATHTSSFDYTCVTCKRSFSERNDYKEHIANHSTERLYLCQMCGKTFKSNGSLLSHLRTHCVVNRCICHVCGKQCKNSTLLRLHMNTHSGEKNFPCITCGKNFATRSNLRYHAISHSEQRPHECEICGKMFKRKSNLEEHQARHIPEKDNACYICNNSFSSVSALERHLASHTQKEISESEVVKKTVKCDICLSSFSSKLSLALHLKDHSGETMYPCQICKKHFKTQAQLDTHSKSHESKKFVCMMCGKELSLRKTLIEHERIHTGEQPFPCSECGRRFRSLSGLHAHRALHSEERPFACTRCGAQFRRRTYLISHIRTHTGEKPHVCNICQRPFAQRSDMVKHRARHREQCCNNPRIGNHKRRGGPGARRPAYHNQDDNGKSENKSWISFQHLARHFKHDKGHRPLGSVTPHTHSKRPPNQSSSRNITMDEYPETKEQSKQWKHVDSPPPPKKAKTQPSSDKVMLSVFWDCCSVVLTDCARKGKPSQDHRSYYRNLLMRLWETVMTKHRGKLSKGVFLLHNSVPAHSPQVTVTRAAS</sequence>
<evidence type="ECO:0000256" key="3">
    <source>
        <dbReference type="ARBA" id="ARBA00022771"/>
    </source>
</evidence>
<dbReference type="InterPro" id="IPR001888">
    <property type="entry name" value="Transposase_1"/>
</dbReference>
<dbReference type="Pfam" id="PF13912">
    <property type="entry name" value="zf-C2H2_6"/>
    <property type="match status" value="3"/>
</dbReference>
<comment type="caution">
    <text evidence="8">The sequence shown here is derived from an EMBL/GenBank/DDBJ whole genome shotgun (WGS) entry which is preliminary data.</text>
</comment>
<dbReference type="PANTHER" id="PTHR24408">
    <property type="entry name" value="ZINC FINGER PROTEIN"/>
    <property type="match status" value="1"/>
</dbReference>
<keyword evidence="1" id="KW-0479">Metal-binding</keyword>
<dbReference type="InterPro" id="IPR036236">
    <property type="entry name" value="Znf_C2H2_sf"/>
</dbReference>
<evidence type="ECO:0000313" key="8">
    <source>
        <dbReference type="EMBL" id="KAJ4435199.1"/>
    </source>
</evidence>
<feature type="domain" description="C2H2-type" evidence="7">
    <location>
        <begin position="568"/>
        <end position="595"/>
    </location>
</feature>
<name>A0ABQ8SMY3_PERAM</name>
<feature type="compositionally biased region" description="Basic and acidic residues" evidence="6">
    <location>
        <begin position="1"/>
        <end position="19"/>
    </location>
</feature>
<dbReference type="PROSITE" id="PS00028">
    <property type="entry name" value="ZINC_FINGER_C2H2_1"/>
    <property type="match status" value="13"/>
</dbReference>
<feature type="region of interest" description="Disordered" evidence="6">
    <location>
        <begin position="1"/>
        <end position="44"/>
    </location>
</feature>
<feature type="domain" description="C2H2-type" evidence="7">
    <location>
        <begin position="605"/>
        <end position="632"/>
    </location>
</feature>
<protein>
    <recommendedName>
        <fullName evidence="7">C2H2-type domain-containing protein</fullName>
    </recommendedName>
</protein>
<evidence type="ECO:0000256" key="5">
    <source>
        <dbReference type="PROSITE-ProRule" id="PRU00042"/>
    </source>
</evidence>
<gene>
    <name evidence="8" type="ORF">ANN_23775</name>
</gene>
<dbReference type="InterPro" id="IPR036397">
    <property type="entry name" value="RNaseH_sf"/>
</dbReference>
<evidence type="ECO:0000256" key="6">
    <source>
        <dbReference type="SAM" id="MobiDB-lite"/>
    </source>
</evidence>
<evidence type="ECO:0000256" key="1">
    <source>
        <dbReference type="ARBA" id="ARBA00022723"/>
    </source>
</evidence>
<feature type="domain" description="C2H2-type" evidence="7">
    <location>
        <begin position="660"/>
        <end position="687"/>
    </location>
</feature>
<dbReference type="Proteomes" id="UP001148838">
    <property type="component" value="Unassembled WGS sequence"/>
</dbReference>
<proteinExistence type="predicted"/>
<dbReference type="Gene3D" id="3.30.160.60">
    <property type="entry name" value="Classic Zinc Finger"/>
    <property type="match status" value="10"/>
</dbReference>
<feature type="domain" description="C2H2-type" evidence="7">
    <location>
        <begin position="456"/>
        <end position="478"/>
    </location>
</feature>
<feature type="domain" description="C2H2-type" evidence="7">
    <location>
        <begin position="400"/>
        <end position="427"/>
    </location>
</feature>
<organism evidence="8 9">
    <name type="scientific">Periplaneta americana</name>
    <name type="common">American cockroach</name>
    <name type="synonym">Blatta americana</name>
    <dbReference type="NCBI Taxonomy" id="6978"/>
    <lineage>
        <taxon>Eukaryota</taxon>
        <taxon>Metazoa</taxon>
        <taxon>Ecdysozoa</taxon>
        <taxon>Arthropoda</taxon>
        <taxon>Hexapoda</taxon>
        <taxon>Insecta</taxon>
        <taxon>Pterygota</taxon>
        <taxon>Neoptera</taxon>
        <taxon>Polyneoptera</taxon>
        <taxon>Dictyoptera</taxon>
        <taxon>Blattodea</taxon>
        <taxon>Blattoidea</taxon>
        <taxon>Blattidae</taxon>
        <taxon>Blattinae</taxon>
        <taxon>Periplaneta</taxon>
    </lineage>
</organism>
<accession>A0ABQ8SMY3</accession>
<feature type="domain" description="C2H2-type" evidence="7">
    <location>
        <begin position="540"/>
        <end position="567"/>
    </location>
</feature>
<feature type="compositionally biased region" description="Polar residues" evidence="6">
    <location>
        <begin position="837"/>
        <end position="846"/>
    </location>
</feature>
<evidence type="ECO:0000259" key="7">
    <source>
        <dbReference type="PROSITE" id="PS50157"/>
    </source>
</evidence>
<dbReference type="InterPro" id="IPR013087">
    <property type="entry name" value="Znf_C2H2_type"/>
</dbReference>
<dbReference type="SMART" id="SM00355">
    <property type="entry name" value="ZnF_C2H2"/>
    <property type="match status" value="13"/>
</dbReference>
<dbReference type="Gene3D" id="3.30.420.10">
    <property type="entry name" value="Ribonuclease H-like superfamily/Ribonuclease H"/>
    <property type="match status" value="1"/>
</dbReference>
<keyword evidence="2" id="KW-0677">Repeat</keyword>
<feature type="domain" description="C2H2-type" evidence="7">
    <location>
        <begin position="688"/>
        <end position="715"/>
    </location>
</feature>
<feature type="region of interest" description="Disordered" evidence="6">
    <location>
        <begin position="765"/>
        <end position="802"/>
    </location>
</feature>
<keyword evidence="3 5" id="KW-0863">Zinc-finger</keyword>
<dbReference type="PROSITE" id="PS50157">
    <property type="entry name" value="ZINC_FINGER_C2H2_2"/>
    <property type="match status" value="13"/>
</dbReference>
<feature type="compositionally biased region" description="Basic and acidic residues" evidence="6">
    <location>
        <begin position="28"/>
        <end position="44"/>
    </location>
</feature>
<keyword evidence="4" id="KW-0862">Zinc</keyword>
<dbReference type="Pfam" id="PF01359">
    <property type="entry name" value="Transposase_1"/>
    <property type="match status" value="1"/>
</dbReference>
<feature type="domain" description="C2H2-type" evidence="7">
    <location>
        <begin position="744"/>
        <end position="766"/>
    </location>
</feature>
<dbReference type="SUPFAM" id="SSF57667">
    <property type="entry name" value="beta-beta-alpha zinc fingers"/>
    <property type="match status" value="7"/>
</dbReference>
<evidence type="ECO:0000313" key="9">
    <source>
        <dbReference type="Proteomes" id="UP001148838"/>
    </source>
</evidence>
<feature type="domain" description="C2H2-type" evidence="7">
    <location>
        <begin position="716"/>
        <end position="743"/>
    </location>
</feature>